<dbReference type="InterPro" id="IPR036779">
    <property type="entry name" value="LysM_dom_sf"/>
</dbReference>
<gene>
    <name evidence="4" type="ORF">G6W59_01605</name>
</gene>
<dbReference type="RefSeq" id="WP_175458549.1">
    <property type="nucleotide sequence ID" value="NZ_JAANNT010000001.1"/>
</dbReference>
<dbReference type="InterPro" id="IPR016047">
    <property type="entry name" value="M23ase_b-sheet_dom"/>
</dbReference>
<protein>
    <submittedName>
        <fullName evidence="4">Peptidoglycan DD-metalloendopeptidase family protein</fullName>
    </submittedName>
</protein>
<feature type="signal peptide" evidence="2">
    <location>
        <begin position="1"/>
        <end position="41"/>
    </location>
</feature>
<evidence type="ECO:0000256" key="2">
    <source>
        <dbReference type="SAM" id="SignalP"/>
    </source>
</evidence>
<dbReference type="PANTHER" id="PTHR21666">
    <property type="entry name" value="PEPTIDASE-RELATED"/>
    <property type="match status" value="1"/>
</dbReference>
<dbReference type="Proteomes" id="UP000540128">
    <property type="component" value="Unassembled WGS sequence"/>
</dbReference>
<dbReference type="Pfam" id="PF01551">
    <property type="entry name" value="Peptidase_M23"/>
    <property type="match status" value="1"/>
</dbReference>
<evidence type="ECO:0000313" key="5">
    <source>
        <dbReference type="Proteomes" id="UP000540128"/>
    </source>
</evidence>
<reference evidence="4 5" key="1">
    <citation type="submission" date="2020-03" db="EMBL/GenBank/DDBJ databases">
        <title>Complete genome sequence of sixteen Streptomyces strains facilitates identification of candidate genes involved in plant growth-promotion in grain legumes and cereals.</title>
        <authorList>
            <person name="Gopalakrishnan S."/>
            <person name="Thakur V."/>
            <person name="Saxena R."/>
            <person name="Vadlamudi S."/>
            <person name="Purohit S."/>
            <person name="Kumar V."/>
            <person name="Rathore A."/>
            <person name="Chitikineni A."/>
            <person name="Varshney R.K."/>
        </authorList>
    </citation>
    <scope>NUCLEOTIDE SEQUENCE [LARGE SCALE GENOMIC DNA]</scope>
    <source>
        <strain evidence="4 5">KAI-180</strain>
    </source>
</reference>
<dbReference type="Gene3D" id="2.70.70.10">
    <property type="entry name" value="Glucose Permease (Domain IIA)"/>
    <property type="match status" value="1"/>
</dbReference>
<dbReference type="CDD" id="cd00118">
    <property type="entry name" value="LysM"/>
    <property type="match status" value="1"/>
</dbReference>
<keyword evidence="5" id="KW-1185">Reference proteome</keyword>
<feature type="region of interest" description="Disordered" evidence="1">
    <location>
        <begin position="123"/>
        <end position="184"/>
    </location>
</feature>
<dbReference type="InterPro" id="IPR050570">
    <property type="entry name" value="Cell_wall_metabolism_enzyme"/>
</dbReference>
<dbReference type="Gene3D" id="3.10.350.10">
    <property type="entry name" value="LysM domain"/>
    <property type="match status" value="1"/>
</dbReference>
<feature type="chain" id="PRO_5031283093" evidence="2">
    <location>
        <begin position="42"/>
        <end position="314"/>
    </location>
</feature>
<dbReference type="InterPro" id="IPR011055">
    <property type="entry name" value="Dup_hybrid_motif"/>
</dbReference>
<name>A0A7Y6F0E3_9ACTN</name>
<keyword evidence="2" id="KW-0732">Signal</keyword>
<dbReference type="FunFam" id="2.70.70.10:FF:000013">
    <property type="entry name" value="Peptidase family M23"/>
    <property type="match status" value="1"/>
</dbReference>
<dbReference type="CDD" id="cd12797">
    <property type="entry name" value="M23_peptidase"/>
    <property type="match status" value="1"/>
</dbReference>
<dbReference type="InterPro" id="IPR018392">
    <property type="entry name" value="LysM"/>
</dbReference>
<accession>A0A7Y6F0E3</accession>
<dbReference type="PROSITE" id="PS51782">
    <property type="entry name" value="LYSM"/>
    <property type="match status" value="1"/>
</dbReference>
<evidence type="ECO:0000313" key="4">
    <source>
        <dbReference type="EMBL" id="NUV27059.1"/>
    </source>
</evidence>
<dbReference type="EMBL" id="JAANNT010000001">
    <property type="protein sequence ID" value="NUV27059.1"/>
    <property type="molecule type" value="Genomic_DNA"/>
</dbReference>
<dbReference type="PANTHER" id="PTHR21666:SF270">
    <property type="entry name" value="MUREIN HYDROLASE ACTIVATOR ENVC"/>
    <property type="match status" value="1"/>
</dbReference>
<organism evidence="4 5">
    <name type="scientific">Streptomyces odorifer</name>
    <dbReference type="NCBI Taxonomy" id="53450"/>
    <lineage>
        <taxon>Bacteria</taxon>
        <taxon>Bacillati</taxon>
        <taxon>Actinomycetota</taxon>
        <taxon>Actinomycetes</taxon>
        <taxon>Kitasatosporales</taxon>
        <taxon>Streptomycetaceae</taxon>
        <taxon>Streptomyces</taxon>
        <taxon>Streptomyces albidoflavus group</taxon>
    </lineage>
</organism>
<dbReference type="SUPFAM" id="SSF51261">
    <property type="entry name" value="Duplicated hybrid motif"/>
    <property type="match status" value="1"/>
</dbReference>
<evidence type="ECO:0000259" key="3">
    <source>
        <dbReference type="PROSITE" id="PS51782"/>
    </source>
</evidence>
<dbReference type="Pfam" id="PF01476">
    <property type="entry name" value="LysM"/>
    <property type="match status" value="1"/>
</dbReference>
<comment type="caution">
    <text evidence="4">The sequence shown here is derived from an EMBL/GenBank/DDBJ whole genome shotgun (WGS) entry which is preliminary data.</text>
</comment>
<dbReference type="GO" id="GO:0004222">
    <property type="term" value="F:metalloendopeptidase activity"/>
    <property type="evidence" value="ECO:0007669"/>
    <property type="project" value="TreeGrafter"/>
</dbReference>
<feature type="domain" description="LysM" evidence="3">
    <location>
        <begin position="72"/>
        <end position="121"/>
    </location>
</feature>
<feature type="compositionally biased region" description="Low complexity" evidence="1">
    <location>
        <begin position="125"/>
        <end position="168"/>
    </location>
</feature>
<proteinExistence type="predicted"/>
<sequence length="314" mass="32001">MPAKGKHRRTRTMRIARTLAVAGSGSAALALPLMGAAHAQAAEKSAPESVAVQQAVAAAQQQAPKNAAADAETYEVVVGDYLAKIAEEQHVDGGWEQLYQDNREVVGSNPNLIRPGMKLSVDGTAAEAPKPAPAKPQSAPKPAAPKADSGASAAQKTETAPKPAAPAKPEAEQAEQPVVSGDWVRPVEASTSTAYRASGGSWSSGYHTGVDFSASSGTSVKAIGAGTVVSAGWSGSYGNEVVIKHADGKYSQYAHLSSLSVSSGQSVTPGQQIGLSGSTGNSTGPHLHFEVRTGPSYGSDIDPLAYLRGHGVSV</sequence>
<dbReference type="AlphaFoldDB" id="A0A7Y6F0E3"/>
<evidence type="ECO:0000256" key="1">
    <source>
        <dbReference type="SAM" id="MobiDB-lite"/>
    </source>
</evidence>